<gene>
    <name evidence="4" type="ORF">BAUR9175_03658</name>
    <name evidence="3" type="ORF">BLSMQ_1106</name>
</gene>
<dbReference type="EMBL" id="CP017150">
    <property type="protein sequence ID" value="AOP52818.1"/>
    <property type="molecule type" value="Genomic_DNA"/>
</dbReference>
<keyword evidence="6" id="KW-1185">Reference proteome</keyword>
<reference evidence="6" key="3">
    <citation type="submission" date="2017-03" db="EMBL/GenBank/DDBJ databases">
        <authorList>
            <person name="Monnet C."/>
        </authorList>
    </citation>
    <scope>NUCLEOTIDE SEQUENCE [LARGE SCALE GENOMIC DNA]</scope>
    <source>
        <strain evidence="6">ATCC 9175</strain>
    </source>
</reference>
<reference evidence="4" key="4">
    <citation type="submission" date="2017-03" db="EMBL/GenBank/DDBJ databases">
        <authorList>
            <person name="Afonso C.L."/>
            <person name="Miller P.J."/>
            <person name="Scott M.A."/>
            <person name="Spackman E."/>
            <person name="Goraichik I."/>
            <person name="Dimitrov K.M."/>
            <person name="Suarez D.L."/>
            <person name="Swayne D.E."/>
        </authorList>
    </citation>
    <scope>NUCLEOTIDE SEQUENCE [LARGE SCALE GENOMIC DNA]</scope>
    <source>
        <strain evidence="4">ATCC 9175</strain>
    </source>
</reference>
<feature type="chain" id="PRO_5044556698" evidence="2">
    <location>
        <begin position="29"/>
        <end position="190"/>
    </location>
</feature>
<evidence type="ECO:0000313" key="5">
    <source>
        <dbReference type="Proteomes" id="UP000094793"/>
    </source>
</evidence>
<dbReference type="AlphaFoldDB" id="A0A1D7W2B0"/>
<dbReference type="Proteomes" id="UP000234525">
    <property type="component" value="Unassembled WGS sequence"/>
</dbReference>
<reference evidence="3" key="1">
    <citation type="submission" date="2016-09" db="EMBL/GenBank/DDBJ databases">
        <title>Complete Genome Sequence of Brevibacterium aurantiacum SMQ-1335.</title>
        <authorList>
            <person name="de Melo A.G."/>
            <person name="Labrie S.J."/>
            <person name="Dumaresq J."/>
            <person name="Roberts R.J."/>
            <person name="Tremblay D.M."/>
            <person name="Moineau S."/>
        </authorList>
    </citation>
    <scope>NUCLEOTIDE SEQUENCE</scope>
    <source>
        <strain evidence="3">SMQ-1335</strain>
    </source>
</reference>
<proteinExistence type="predicted"/>
<accession>A0A2H1KMQ3</accession>
<dbReference type="InterPro" id="IPR036182">
    <property type="entry name" value="PCuAC_sf"/>
</dbReference>
<dbReference type="InterPro" id="IPR007410">
    <property type="entry name" value="LpqE-like"/>
</dbReference>
<keyword evidence="2" id="KW-0732">Signal</keyword>
<feature type="compositionally biased region" description="Basic and acidic residues" evidence="1">
    <location>
        <begin position="174"/>
        <end position="190"/>
    </location>
</feature>
<dbReference type="Pfam" id="PF04314">
    <property type="entry name" value="PCuAC"/>
    <property type="match status" value="1"/>
</dbReference>
<feature type="region of interest" description="Disordered" evidence="1">
    <location>
        <begin position="153"/>
        <end position="190"/>
    </location>
</feature>
<dbReference type="Gene3D" id="2.60.40.1890">
    <property type="entry name" value="PCu(A)C copper chaperone"/>
    <property type="match status" value="1"/>
</dbReference>
<dbReference type="InterPro" id="IPR058248">
    <property type="entry name" value="Lxx211020-like"/>
</dbReference>
<dbReference type="PROSITE" id="PS51257">
    <property type="entry name" value="PROKAR_LIPOPROTEIN"/>
    <property type="match status" value="1"/>
</dbReference>
<dbReference type="PANTHER" id="PTHR36302:SF1">
    <property type="entry name" value="COPPER CHAPERONE PCU(A)C"/>
    <property type="match status" value="1"/>
</dbReference>
<protein>
    <submittedName>
        <fullName evidence="3">Copper metallochaperone, bacterial Cox17-like protein</fullName>
    </submittedName>
</protein>
<name>A0A1D7W2B0_BREAU</name>
<dbReference type="PATRIC" id="fig|1703.10.peg.1133"/>
<reference evidence="5" key="2">
    <citation type="submission" date="2016-09" db="EMBL/GenBank/DDBJ databases">
        <title>Complete Genome Sequence of Brevibacterium linens SMQ-1335.</title>
        <authorList>
            <person name="de Melo A.G."/>
            <person name="Labrie S.J."/>
            <person name="Dumaresq J."/>
            <person name="Roberts R.J."/>
            <person name="Tremblay D.M."/>
            <person name="Moineau S."/>
        </authorList>
    </citation>
    <scope>NUCLEOTIDE SEQUENCE [LARGE SCALE GENOMIC DNA]</scope>
    <source>
        <strain evidence="5">SMQ-1335</strain>
    </source>
</reference>
<evidence type="ECO:0000313" key="4">
    <source>
        <dbReference type="EMBL" id="SMY01083.1"/>
    </source>
</evidence>
<accession>A0A1D7W2B0</accession>
<dbReference type="Proteomes" id="UP000094793">
    <property type="component" value="Chromosome"/>
</dbReference>
<sequence length="190" mass="19900">MRKHTLISTAIVSTSLLLLSACGGGAEAESTETSAPVADSVEVTDAWVKAADDGMSAAFGSIENTGSTDATVVSAESQASTALELHETVENESGEMVMREKENGFTITAGQSLALEPGGNHIMLMDLTDPIKAGDEVEFTLTFSDDSTLEFSAPVKDYEGANENYESGDDEAGEHEGHDMEDMDHSGGSK</sequence>
<feature type="signal peptide" evidence="2">
    <location>
        <begin position="1"/>
        <end position="28"/>
    </location>
</feature>
<organism evidence="3 5">
    <name type="scientific">Brevibacterium aurantiacum</name>
    <dbReference type="NCBI Taxonomy" id="273384"/>
    <lineage>
        <taxon>Bacteria</taxon>
        <taxon>Bacillati</taxon>
        <taxon>Actinomycetota</taxon>
        <taxon>Actinomycetes</taxon>
        <taxon>Micrococcales</taxon>
        <taxon>Brevibacteriaceae</taxon>
        <taxon>Brevibacterium</taxon>
    </lineage>
</organism>
<dbReference type="KEGG" id="blin:BLSMQ_1106"/>
<evidence type="ECO:0000313" key="3">
    <source>
        <dbReference type="EMBL" id="AOP52818.1"/>
    </source>
</evidence>
<dbReference type="GeneID" id="60905497"/>
<evidence type="ECO:0000313" key="6">
    <source>
        <dbReference type="Proteomes" id="UP000234525"/>
    </source>
</evidence>
<dbReference type="EMBL" id="FXZB01000042">
    <property type="protein sequence ID" value="SMY01083.1"/>
    <property type="molecule type" value="Genomic_DNA"/>
</dbReference>
<evidence type="ECO:0000256" key="2">
    <source>
        <dbReference type="SAM" id="SignalP"/>
    </source>
</evidence>
<dbReference type="PANTHER" id="PTHR36302">
    <property type="entry name" value="BLR7088 PROTEIN"/>
    <property type="match status" value="1"/>
</dbReference>
<evidence type="ECO:0000256" key="1">
    <source>
        <dbReference type="SAM" id="MobiDB-lite"/>
    </source>
</evidence>
<dbReference type="SUPFAM" id="SSF110087">
    <property type="entry name" value="DR1885-like metal-binding protein"/>
    <property type="match status" value="1"/>
</dbReference>
<dbReference type="RefSeq" id="WP_180959285.1">
    <property type="nucleotide sequence ID" value="NZ_BJME01000034.1"/>
</dbReference>